<accession>A0A9K3KV84</accession>
<keyword evidence="1" id="KW-0040">ANK repeat</keyword>
<comment type="caution">
    <text evidence="3">The sequence shown here is derived from an EMBL/GenBank/DDBJ whole genome shotgun (WGS) entry which is preliminary data.</text>
</comment>
<organism evidence="3 4">
    <name type="scientific">Nitzschia inconspicua</name>
    <dbReference type="NCBI Taxonomy" id="303405"/>
    <lineage>
        <taxon>Eukaryota</taxon>
        <taxon>Sar</taxon>
        <taxon>Stramenopiles</taxon>
        <taxon>Ochrophyta</taxon>
        <taxon>Bacillariophyta</taxon>
        <taxon>Bacillariophyceae</taxon>
        <taxon>Bacillariophycidae</taxon>
        <taxon>Bacillariales</taxon>
        <taxon>Bacillariaceae</taxon>
        <taxon>Nitzschia</taxon>
    </lineage>
</organism>
<proteinExistence type="predicted"/>
<sequence>MRTSPPCCIEHTRDESKTSDLNPEACCPTSKEETADAFEEIMSDERSVEIEVMLSAKEGEIGAKINEIFNSGLYLSHISSNKQLGNILGEKACQRGGILWKINGRIMRTNKEVEGLLESIGLSTYTVTLLMFDRTDLSGVQSHKLARGKINPSRRNGEPFPLGERKKRQSQNETRSIGMSLEEKTDGRIDSDLLGLDREKDINSTSSPYNAKSPLERFLEFERKFTRLVCLEYKDTKIHLKHVLSSLWYKHKELFGEAASCDDCCPCIFSLPEMVSDACIQSPKKSPTETQSMFQNQVTGIMKHFSPRFMSKLRDEYKDEIPQRLLDRVCDMWGLHIRTRQYGVHCRESCHCGEEWDQLFRKGDIQENETIWKPTLDTCSPSDTYNSSAFIRRTKRPVNFNQPISAGAPSRLGTSVYRNTSQSSTSQCSVVNGVVTFEVAFDTSMPLGGYFKTSRNATGLTFVEVQTVFPCGQMARDQRIVPGTSVEAVLAGESKTYVVTHEELKERFELARRHRRPLKLILINQGSHSGRNNVQHDWNGTVGSTGNSADGWDGGAIEHGLKRKAHFVPKSLSRSEIMPCESRSQRLKQEAWIVRVNERPVPDLKSGIPKKSCLKVGATLSKIKRVQFSKQGENIIIFDGEYPSNTDVVWQSVDDESVGTPESPAISQEKRLIDAIRMGSCKDVVNILRSGFTLNATLVKKVLKSHYKKLKRERSLLDSIGMSGGIEKKRELEAKCLILNVYINCSYQIEKAMSLTKWYRLKIRVVKIKVFKANDATESCEGTYLGKVLTRHGKETDSIELLGNIPVKCLSGSVAYDATAAPTFTVHSNAAFCMEDRELVIDIDQGCDGDITTASTVGSVVFEMNELDRKCPLDGSWNEIVQPAISEDGSGKCGYAKISVMKQRVTAKYVRQKRSEILLAFKDQLDSIKKYNTVSERRPDERLSGNIRGINGLSLLHAAVYLGESGSLISTMLELGADPRLRSPLGTPLHFAQRQLDRALEKQKNMEAKQASHGDIVKQRKKCKQVKELVDMLQKSGHAASGATGAIGNVDSGDAVATGMPTANWKFDDGSALRKGADRRQSHLASTTTIEESKSKNTAGHFVTFVPQHQPSFLPPPRSDIDNSLDRGEKRLSVTENLPHLPSVDWASLHPNYRRCSNNLRGCFHFRTKSCHFWHDVLSPLRPEEMTLVPQCVTSLPQNRVAFKEERHFWTAVYADTKAKRFIHVQNVFQKGYVSPQGISWFTSLSDAETALERTVSILQEVEGPAASRQKCRKYKKHKSGGKFGRCRS</sequence>
<gene>
    <name evidence="3" type="ORF">IV203_012295</name>
</gene>
<dbReference type="PROSITE" id="PS50297">
    <property type="entry name" value="ANK_REP_REGION"/>
    <property type="match status" value="1"/>
</dbReference>
<dbReference type="Proteomes" id="UP000693970">
    <property type="component" value="Unassembled WGS sequence"/>
</dbReference>
<dbReference type="EMBL" id="JAGRRH010000019">
    <property type="protein sequence ID" value="KAG7349698.1"/>
    <property type="molecule type" value="Genomic_DNA"/>
</dbReference>
<feature type="region of interest" description="Disordered" evidence="2">
    <location>
        <begin position="143"/>
        <end position="176"/>
    </location>
</feature>
<keyword evidence="4" id="KW-1185">Reference proteome</keyword>
<feature type="repeat" description="ANK" evidence="1">
    <location>
        <begin position="951"/>
        <end position="984"/>
    </location>
</feature>
<dbReference type="OrthoDB" id="57210at2759"/>
<evidence type="ECO:0000313" key="4">
    <source>
        <dbReference type="Proteomes" id="UP000693970"/>
    </source>
</evidence>
<name>A0A9K3KV84_9STRA</name>
<dbReference type="InterPro" id="IPR002110">
    <property type="entry name" value="Ankyrin_rpt"/>
</dbReference>
<reference evidence="3" key="1">
    <citation type="journal article" date="2021" name="Sci. Rep.">
        <title>Diploid genomic architecture of Nitzschia inconspicua, an elite biomass production diatom.</title>
        <authorList>
            <person name="Oliver A."/>
            <person name="Podell S."/>
            <person name="Pinowska A."/>
            <person name="Traller J.C."/>
            <person name="Smith S.R."/>
            <person name="McClure R."/>
            <person name="Beliaev A."/>
            <person name="Bohutskyi P."/>
            <person name="Hill E.A."/>
            <person name="Rabines A."/>
            <person name="Zheng H."/>
            <person name="Allen L.Z."/>
            <person name="Kuo A."/>
            <person name="Grigoriev I.V."/>
            <person name="Allen A.E."/>
            <person name="Hazlebeck D."/>
            <person name="Allen E.E."/>
        </authorList>
    </citation>
    <scope>NUCLEOTIDE SEQUENCE</scope>
    <source>
        <strain evidence="3">Hildebrandi</strain>
    </source>
</reference>
<protein>
    <submittedName>
        <fullName evidence="3">Uncharacterized protein</fullName>
    </submittedName>
</protein>
<dbReference type="PROSITE" id="PS50088">
    <property type="entry name" value="ANK_REPEAT"/>
    <property type="match status" value="1"/>
</dbReference>
<evidence type="ECO:0000256" key="2">
    <source>
        <dbReference type="SAM" id="MobiDB-lite"/>
    </source>
</evidence>
<reference evidence="3" key="2">
    <citation type="submission" date="2021-04" db="EMBL/GenBank/DDBJ databases">
        <authorList>
            <person name="Podell S."/>
        </authorList>
    </citation>
    <scope>NUCLEOTIDE SEQUENCE</scope>
    <source>
        <strain evidence="3">Hildebrandi</strain>
    </source>
</reference>
<evidence type="ECO:0000313" key="3">
    <source>
        <dbReference type="EMBL" id="KAG7349698.1"/>
    </source>
</evidence>
<evidence type="ECO:0000256" key="1">
    <source>
        <dbReference type="PROSITE-ProRule" id="PRU00023"/>
    </source>
</evidence>